<evidence type="ECO:0000313" key="1">
    <source>
        <dbReference type="EMBL" id="GFK95216.1"/>
    </source>
</evidence>
<dbReference type="AlphaFoldDB" id="A0A6V8LZK9"/>
<reference evidence="1 2" key="2">
    <citation type="submission" date="2020-05" db="EMBL/GenBank/DDBJ databases">
        <title>Draft genome sequence of Desulfovibrio sp. strainFSS-1.</title>
        <authorList>
            <person name="Shimoshige H."/>
            <person name="Kobayashi H."/>
            <person name="Maekawa T."/>
        </authorList>
    </citation>
    <scope>NUCLEOTIDE SEQUENCE [LARGE SCALE GENOMIC DNA]</scope>
    <source>
        <strain evidence="1 2">SIID29052-01</strain>
    </source>
</reference>
<evidence type="ECO:0000313" key="2">
    <source>
        <dbReference type="Proteomes" id="UP000494245"/>
    </source>
</evidence>
<dbReference type="InterPro" id="IPR036192">
    <property type="entry name" value="Cell_div_ZapA-like_sf"/>
</dbReference>
<comment type="caution">
    <text evidence="1">The sequence shown here is derived from an EMBL/GenBank/DDBJ whole genome shotgun (WGS) entry which is preliminary data.</text>
</comment>
<organism evidence="1 2">
    <name type="scientific">Fundidesulfovibrio magnetotacticus</name>
    <dbReference type="NCBI Taxonomy" id="2730080"/>
    <lineage>
        <taxon>Bacteria</taxon>
        <taxon>Pseudomonadati</taxon>
        <taxon>Thermodesulfobacteriota</taxon>
        <taxon>Desulfovibrionia</taxon>
        <taxon>Desulfovibrionales</taxon>
        <taxon>Desulfovibrionaceae</taxon>
        <taxon>Fundidesulfovibrio</taxon>
    </lineage>
</organism>
<protein>
    <recommendedName>
        <fullName evidence="3">Cell division protein ZapA</fullName>
    </recommendedName>
</protein>
<proteinExistence type="predicted"/>
<name>A0A6V8LZK9_9BACT</name>
<keyword evidence="2" id="KW-1185">Reference proteome</keyword>
<dbReference type="Proteomes" id="UP000494245">
    <property type="component" value="Unassembled WGS sequence"/>
</dbReference>
<reference evidence="1 2" key="1">
    <citation type="submission" date="2020-04" db="EMBL/GenBank/DDBJ databases">
        <authorList>
            <consortium name="Desulfovibrio sp. FSS-1 genome sequencing consortium"/>
            <person name="Shimoshige H."/>
            <person name="Kobayashi H."/>
            <person name="Maekawa T."/>
        </authorList>
    </citation>
    <scope>NUCLEOTIDE SEQUENCE [LARGE SCALE GENOMIC DNA]</scope>
    <source>
        <strain evidence="1 2">SIID29052-01</strain>
    </source>
</reference>
<gene>
    <name evidence="1" type="ORF">NNJEOMEG_03074</name>
</gene>
<accession>A0A6V8LZK9</accession>
<dbReference type="EMBL" id="BLTE01000015">
    <property type="protein sequence ID" value="GFK95216.1"/>
    <property type="molecule type" value="Genomic_DNA"/>
</dbReference>
<dbReference type="Pfam" id="PF05164">
    <property type="entry name" value="ZapA"/>
    <property type="match status" value="1"/>
</dbReference>
<evidence type="ECO:0008006" key="3">
    <source>
        <dbReference type="Google" id="ProtNLM"/>
    </source>
</evidence>
<dbReference type="SUPFAM" id="SSF102829">
    <property type="entry name" value="Cell division protein ZapA-like"/>
    <property type="match status" value="1"/>
</dbReference>
<sequence>MPSYSKVILGLELSFKTDAEPDRVETAKALVEERYRLLNPGGKNLSKEKLLTFVALGLADDLLMANQKLSEMESKLDRILKRIKPPE</sequence>
<dbReference type="InterPro" id="IPR007838">
    <property type="entry name" value="Cell_div_ZapA-like"/>
</dbReference>